<dbReference type="GO" id="GO:0016020">
    <property type="term" value="C:membrane"/>
    <property type="evidence" value="ECO:0007669"/>
    <property type="project" value="InterPro"/>
</dbReference>
<gene>
    <name evidence="9" type="ORF">ERS852417_01596</name>
</gene>
<sequence length="188" mass="22017">MIHKISYYFSIKLSSNTDEQEILQYGFECLINSIIPISFFLLFAILQNIFLETLIWITLFLLLRNYIGGYHASTSNRCIVLSTLYGLFMILCIKYIHSVHLFIEVLICSIITIYHIIFGTILNDKDLVINYKKYKLLSLIIILIESIFIIVFNLNSCRLHLCIFISMISAELLHYIEKIKVIIRKKAH</sequence>
<evidence type="ECO:0000256" key="6">
    <source>
        <dbReference type="ARBA" id="ARBA00022989"/>
    </source>
</evidence>
<dbReference type="SMART" id="SM00793">
    <property type="entry name" value="AgrB"/>
    <property type="match status" value="1"/>
</dbReference>
<dbReference type="Proteomes" id="UP000095384">
    <property type="component" value="Unassembled WGS sequence"/>
</dbReference>
<evidence type="ECO:0000256" key="2">
    <source>
        <dbReference type="ARBA" id="ARBA00022654"/>
    </source>
</evidence>
<proteinExistence type="predicted"/>
<dbReference type="GO" id="GO:0008233">
    <property type="term" value="F:peptidase activity"/>
    <property type="evidence" value="ECO:0007669"/>
    <property type="project" value="UniProtKB-KW"/>
</dbReference>
<accession>A0A174CAP3</accession>
<dbReference type="GO" id="GO:0006508">
    <property type="term" value="P:proteolysis"/>
    <property type="evidence" value="ECO:0007669"/>
    <property type="project" value="UniProtKB-KW"/>
</dbReference>
<dbReference type="GO" id="GO:0009372">
    <property type="term" value="P:quorum sensing"/>
    <property type="evidence" value="ECO:0007669"/>
    <property type="project" value="UniProtKB-KW"/>
</dbReference>
<dbReference type="EMBL" id="CYYW01000009">
    <property type="protein sequence ID" value="CUO10254.1"/>
    <property type="molecule type" value="Genomic_DNA"/>
</dbReference>
<evidence type="ECO:0000256" key="5">
    <source>
        <dbReference type="ARBA" id="ARBA00022801"/>
    </source>
</evidence>
<organism evidence="9 10">
    <name type="scientific">Agathobacter rectalis</name>
    <dbReference type="NCBI Taxonomy" id="39491"/>
    <lineage>
        <taxon>Bacteria</taxon>
        <taxon>Bacillati</taxon>
        <taxon>Bacillota</taxon>
        <taxon>Clostridia</taxon>
        <taxon>Lachnospirales</taxon>
        <taxon>Lachnospiraceae</taxon>
        <taxon>Agathobacter</taxon>
    </lineage>
</organism>
<evidence type="ECO:0000256" key="7">
    <source>
        <dbReference type="ARBA" id="ARBA00023136"/>
    </source>
</evidence>
<name>A0A174CAP3_9FIRM</name>
<feature type="transmembrane region" description="Helical" evidence="8">
    <location>
        <begin position="79"/>
        <end position="96"/>
    </location>
</feature>
<dbReference type="AlphaFoldDB" id="A0A174CAP3"/>
<keyword evidence="7 8" id="KW-0472">Membrane</keyword>
<dbReference type="RefSeq" id="WP_055224195.1">
    <property type="nucleotide sequence ID" value="NZ_CYYW01000009.1"/>
</dbReference>
<keyword evidence="4 8" id="KW-0812">Transmembrane</keyword>
<evidence type="ECO:0000256" key="3">
    <source>
        <dbReference type="ARBA" id="ARBA00022670"/>
    </source>
</evidence>
<keyword evidence="5" id="KW-0378">Hydrolase</keyword>
<feature type="transmembrane region" description="Helical" evidence="8">
    <location>
        <begin position="102"/>
        <end position="122"/>
    </location>
</feature>
<keyword evidence="2" id="KW-0673">Quorum sensing</keyword>
<reference evidence="9 10" key="1">
    <citation type="submission" date="2015-09" db="EMBL/GenBank/DDBJ databases">
        <authorList>
            <consortium name="Pathogen Informatics"/>
        </authorList>
    </citation>
    <scope>NUCLEOTIDE SEQUENCE [LARGE SCALE GENOMIC DNA]</scope>
    <source>
        <strain evidence="9 10">2789STDY5608860</strain>
    </source>
</reference>
<evidence type="ECO:0000256" key="1">
    <source>
        <dbReference type="ARBA" id="ARBA00022475"/>
    </source>
</evidence>
<protein>
    <submittedName>
        <fullName evidence="9">Membrane protein putatively involved in post-translational modification of the autoinducing quorum-sensing peptide</fullName>
    </submittedName>
</protein>
<dbReference type="Pfam" id="PF04647">
    <property type="entry name" value="AgrB"/>
    <property type="match status" value="1"/>
</dbReference>
<evidence type="ECO:0000313" key="9">
    <source>
        <dbReference type="EMBL" id="CUO10254.1"/>
    </source>
</evidence>
<keyword evidence="6 8" id="KW-1133">Transmembrane helix</keyword>
<evidence type="ECO:0000313" key="10">
    <source>
        <dbReference type="Proteomes" id="UP000095384"/>
    </source>
</evidence>
<evidence type="ECO:0000256" key="8">
    <source>
        <dbReference type="SAM" id="Phobius"/>
    </source>
</evidence>
<evidence type="ECO:0000256" key="4">
    <source>
        <dbReference type="ARBA" id="ARBA00022692"/>
    </source>
</evidence>
<feature type="transmembrane region" description="Helical" evidence="8">
    <location>
        <begin position="49"/>
        <end position="67"/>
    </location>
</feature>
<keyword evidence="1" id="KW-1003">Cell membrane</keyword>
<keyword evidence="3" id="KW-0645">Protease</keyword>
<feature type="transmembrane region" description="Helical" evidence="8">
    <location>
        <begin position="134"/>
        <end position="152"/>
    </location>
</feature>
<dbReference type="InterPro" id="IPR006741">
    <property type="entry name" value="AgrB"/>
</dbReference>
<feature type="transmembrane region" description="Helical" evidence="8">
    <location>
        <begin position="158"/>
        <end position="176"/>
    </location>
</feature>